<comment type="caution">
    <text evidence="2">The sequence shown here is derived from an EMBL/GenBank/DDBJ whole genome shotgun (WGS) entry which is preliminary data.</text>
</comment>
<dbReference type="PANTHER" id="PTHR47534">
    <property type="entry name" value="YALI0E05731P"/>
    <property type="match status" value="1"/>
</dbReference>
<keyword evidence="3" id="KW-1185">Reference proteome</keyword>
<dbReference type="Proteomes" id="UP001362999">
    <property type="component" value="Unassembled WGS sequence"/>
</dbReference>
<dbReference type="SUPFAM" id="SSF51735">
    <property type="entry name" value="NAD(P)-binding Rossmann-fold domains"/>
    <property type="match status" value="1"/>
</dbReference>
<dbReference type="GO" id="GO:0016491">
    <property type="term" value="F:oxidoreductase activity"/>
    <property type="evidence" value="ECO:0007669"/>
    <property type="project" value="UniProtKB-KW"/>
</dbReference>
<evidence type="ECO:0000256" key="1">
    <source>
        <dbReference type="ARBA" id="ARBA00023002"/>
    </source>
</evidence>
<dbReference type="InterPro" id="IPR052228">
    <property type="entry name" value="Sec_Metab_Biosynth_Oxidored"/>
</dbReference>
<evidence type="ECO:0008006" key="4">
    <source>
        <dbReference type="Google" id="ProtNLM"/>
    </source>
</evidence>
<evidence type="ECO:0000313" key="3">
    <source>
        <dbReference type="Proteomes" id="UP001362999"/>
    </source>
</evidence>
<accession>A0AAV9ZER0</accession>
<evidence type="ECO:0000313" key="2">
    <source>
        <dbReference type="EMBL" id="KAK6980627.1"/>
    </source>
</evidence>
<organism evidence="2 3">
    <name type="scientific">Favolaschia claudopus</name>
    <dbReference type="NCBI Taxonomy" id="2862362"/>
    <lineage>
        <taxon>Eukaryota</taxon>
        <taxon>Fungi</taxon>
        <taxon>Dikarya</taxon>
        <taxon>Basidiomycota</taxon>
        <taxon>Agaricomycotina</taxon>
        <taxon>Agaricomycetes</taxon>
        <taxon>Agaricomycetidae</taxon>
        <taxon>Agaricales</taxon>
        <taxon>Marasmiineae</taxon>
        <taxon>Mycenaceae</taxon>
        <taxon>Favolaschia</taxon>
    </lineage>
</organism>
<dbReference type="Pfam" id="PF00106">
    <property type="entry name" value="adh_short"/>
    <property type="match status" value="1"/>
</dbReference>
<gene>
    <name evidence="2" type="ORF">R3P38DRAFT_3294197</name>
</gene>
<dbReference type="EMBL" id="JAWWNJ010000157">
    <property type="protein sequence ID" value="KAK6980627.1"/>
    <property type="molecule type" value="Genomic_DNA"/>
</dbReference>
<proteinExistence type="predicted"/>
<dbReference type="Gene3D" id="3.40.50.720">
    <property type="entry name" value="NAD(P)-binding Rossmann-like Domain"/>
    <property type="match status" value="1"/>
</dbReference>
<dbReference type="AlphaFoldDB" id="A0AAV9ZER0"/>
<dbReference type="InterPro" id="IPR002347">
    <property type="entry name" value="SDR_fam"/>
</dbReference>
<keyword evidence="1" id="KW-0560">Oxidoreductase</keyword>
<dbReference type="InterPro" id="IPR036291">
    <property type="entry name" value="NAD(P)-bd_dom_sf"/>
</dbReference>
<sequence length="322" mass="34743">MPSLKLSDVRASNAAWKPAYAPVAIFVGGTSGIGKAVAEAFARATKGNAHIVLIGRNRTAAESILSKLPPPPKQSPNLTREFLPCDLSRIPNVHEATAALLQRFPQGINFLFLTAGAMSFSGLDLNEDGIDKQLALQYYSRWAFISDLLPALRAAQAAGQEARVSAIHTAGRGGPVDLNDIGLVNTLTDLRLKTMGKLISSLASYQDLMVESFGERNSSISFAHTFPGLVDTPLMKVSSSKIMRMLYPVRYLLFPPLWWAMSPEECGERQLYGLLNAPAGASRITSDGTDMGLNGQGDKTWAEAREKLWAHTEKVVGKGVSS</sequence>
<protein>
    <recommendedName>
        <fullName evidence="4">NAD(P)-binding protein</fullName>
    </recommendedName>
</protein>
<name>A0AAV9ZER0_9AGAR</name>
<reference evidence="2 3" key="1">
    <citation type="journal article" date="2024" name="J Genomics">
        <title>Draft genome sequencing and assembly of Favolaschia claudopus CIRM-BRFM 2984 isolated from oak limbs.</title>
        <authorList>
            <person name="Navarro D."/>
            <person name="Drula E."/>
            <person name="Chaduli D."/>
            <person name="Cazenave R."/>
            <person name="Ahrendt S."/>
            <person name="Wang J."/>
            <person name="Lipzen A."/>
            <person name="Daum C."/>
            <person name="Barry K."/>
            <person name="Grigoriev I.V."/>
            <person name="Favel A."/>
            <person name="Rosso M.N."/>
            <person name="Martin F."/>
        </authorList>
    </citation>
    <scope>NUCLEOTIDE SEQUENCE [LARGE SCALE GENOMIC DNA]</scope>
    <source>
        <strain evidence="2 3">CIRM-BRFM 2984</strain>
    </source>
</reference>
<dbReference type="PANTHER" id="PTHR47534:SF3">
    <property type="entry name" value="ALCOHOL DEHYDROGENASE-LIKE C-TERMINAL DOMAIN-CONTAINING PROTEIN"/>
    <property type="match status" value="1"/>
</dbReference>
<dbReference type="PRINTS" id="PR00081">
    <property type="entry name" value="GDHRDH"/>
</dbReference>